<dbReference type="Proteomes" id="UP000663829">
    <property type="component" value="Unassembled WGS sequence"/>
</dbReference>
<protein>
    <recommendedName>
        <fullName evidence="4">Amine oxidase</fullName>
        <ecNumber evidence="4">1.4.3.-</ecNumber>
    </recommendedName>
</protein>
<dbReference type="Gene3D" id="3.50.50.60">
    <property type="entry name" value="FAD/NAD(P)-binding domain"/>
    <property type="match status" value="1"/>
</dbReference>
<dbReference type="EMBL" id="CAJNOQ010002571">
    <property type="protein sequence ID" value="CAF0966300.1"/>
    <property type="molecule type" value="Genomic_DNA"/>
</dbReference>
<dbReference type="Gene3D" id="3.90.660.10">
    <property type="match status" value="1"/>
</dbReference>
<comment type="similarity">
    <text evidence="4">Belongs to the flavin monoamine oxidase family.</text>
</comment>
<dbReference type="InterPro" id="IPR050281">
    <property type="entry name" value="Flavin_monoamine_oxidase"/>
</dbReference>
<evidence type="ECO:0000256" key="4">
    <source>
        <dbReference type="RuleBase" id="RU362067"/>
    </source>
</evidence>
<evidence type="ECO:0000313" key="6">
    <source>
        <dbReference type="EMBL" id="CAF0966300.1"/>
    </source>
</evidence>
<proteinExistence type="inferred from homology"/>
<accession>A0A814E5F9</accession>
<feature type="binding site" evidence="3">
    <location>
        <position position="218"/>
    </location>
    <ligand>
        <name>FAD</name>
        <dbReference type="ChEBI" id="CHEBI:57692"/>
    </ligand>
</feature>
<keyword evidence="4" id="KW-0274">FAD</keyword>
<dbReference type="SUPFAM" id="SSF54373">
    <property type="entry name" value="FAD-linked reductases, C-terminal domain"/>
    <property type="match status" value="1"/>
</dbReference>
<dbReference type="PANTHER" id="PTHR10742">
    <property type="entry name" value="FLAVIN MONOAMINE OXIDASE"/>
    <property type="match status" value="1"/>
</dbReference>
<feature type="binding site" evidence="3">
    <location>
        <position position="331"/>
    </location>
    <ligand>
        <name>substrate</name>
    </ligand>
</feature>
<gene>
    <name evidence="6" type="ORF">GPM918_LOCUS11996</name>
    <name evidence="7" type="ORF">SRO942_LOCUS11997</name>
</gene>
<evidence type="ECO:0000256" key="3">
    <source>
        <dbReference type="PIRSR" id="PIRSR601613-1"/>
    </source>
</evidence>
<evidence type="ECO:0000256" key="2">
    <source>
        <dbReference type="ARBA" id="ARBA00023002"/>
    </source>
</evidence>
<feature type="binding site" evidence="3">
    <location>
        <begin position="37"/>
        <end position="38"/>
    </location>
    <ligand>
        <name>FAD</name>
        <dbReference type="ChEBI" id="CHEBI:57692"/>
    </ligand>
</feature>
<keyword evidence="8" id="KW-1185">Reference proteome</keyword>
<comment type="cofactor">
    <cofactor evidence="1 4">
        <name>FAD</name>
        <dbReference type="ChEBI" id="CHEBI:57692"/>
    </cofactor>
</comment>
<evidence type="ECO:0000313" key="7">
    <source>
        <dbReference type="EMBL" id="CAF3739822.1"/>
    </source>
</evidence>
<dbReference type="AlphaFoldDB" id="A0A814E5F9"/>
<organism evidence="6 8">
    <name type="scientific">Didymodactylos carnosus</name>
    <dbReference type="NCBI Taxonomy" id="1234261"/>
    <lineage>
        <taxon>Eukaryota</taxon>
        <taxon>Metazoa</taxon>
        <taxon>Spiralia</taxon>
        <taxon>Gnathifera</taxon>
        <taxon>Rotifera</taxon>
        <taxon>Eurotatoria</taxon>
        <taxon>Bdelloidea</taxon>
        <taxon>Philodinida</taxon>
        <taxon>Philodinidae</taxon>
        <taxon>Didymodactylos</taxon>
    </lineage>
</organism>
<dbReference type="InterPro" id="IPR002937">
    <property type="entry name" value="Amino_oxidase"/>
</dbReference>
<dbReference type="Proteomes" id="UP000681722">
    <property type="component" value="Unassembled WGS sequence"/>
</dbReference>
<reference evidence="6" key="1">
    <citation type="submission" date="2021-02" db="EMBL/GenBank/DDBJ databases">
        <authorList>
            <person name="Nowell W R."/>
        </authorList>
    </citation>
    <scope>NUCLEOTIDE SEQUENCE</scope>
</reference>
<dbReference type="Pfam" id="PF01593">
    <property type="entry name" value="Amino_oxidase"/>
    <property type="match status" value="1"/>
</dbReference>
<evidence type="ECO:0000259" key="5">
    <source>
        <dbReference type="Pfam" id="PF01593"/>
    </source>
</evidence>
<feature type="binding site" evidence="3">
    <location>
        <position position="417"/>
    </location>
    <ligand>
        <name>FAD</name>
        <dbReference type="ChEBI" id="CHEBI:57692"/>
    </ligand>
</feature>
<dbReference type="PANTHER" id="PTHR10742:SF410">
    <property type="entry name" value="LYSINE-SPECIFIC HISTONE DEMETHYLASE 2"/>
    <property type="match status" value="1"/>
</dbReference>
<dbReference type="EMBL" id="CAJOBC010002571">
    <property type="protein sequence ID" value="CAF3739822.1"/>
    <property type="molecule type" value="Genomic_DNA"/>
</dbReference>
<name>A0A814E5F9_9BILA</name>
<keyword evidence="4" id="KW-0285">Flavoprotein</keyword>
<dbReference type="InterPro" id="IPR036188">
    <property type="entry name" value="FAD/NAD-bd_sf"/>
</dbReference>
<comment type="caution">
    <text evidence="6">The sequence shown here is derived from an EMBL/GenBank/DDBJ whole genome shotgun (WGS) entry which is preliminary data.</text>
</comment>
<feature type="domain" description="Amine oxidase" evidence="5">
    <location>
        <begin position="17"/>
        <end position="443"/>
    </location>
</feature>
<dbReference type="SUPFAM" id="SSF51905">
    <property type="entry name" value="FAD/NAD(P)-binding domain"/>
    <property type="match status" value="1"/>
</dbReference>
<evidence type="ECO:0000256" key="1">
    <source>
        <dbReference type="ARBA" id="ARBA00001974"/>
    </source>
</evidence>
<dbReference type="PRINTS" id="PR00757">
    <property type="entry name" value="AMINEOXDASEF"/>
</dbReference>
<dbReference type="InterPro" id="IPR001613">
    <property type="entry name" value="Flavin_amine_oxidase"/>
</dbReference>
<evidence type="ECO:0000313" key="8">
    <source>
        <dbReference type="Proteomes" id="UP000663829"/>
    </source>
</evidence>
<dbReference type="OrthoDB" id="2219495at2759"/>
<sequence>MSESEYFDVIIVGCGAAGIATGIDLHEANISSFVILEARDRIGGRAYTKMLDGIPVDLGANWIHHYSPNNPLYKYTQNGELLADNQWHTDLLYDYDGSSIPLHVTRKAQRIAQTLFNIVDDYRNKVLKEQATDVSIAEVIEHAYEKEVQGLLPQCKRVVDLIMGGVEQYEASNLEKLSATYYEAGNGDFECDKFVQYGYGLLLQKIGHNLPVRLNTIVTHVDTSDRSLIEIRTNHTNYTCKYLLITIPLGCLKKETIMFHPRLPEWKLAAIRQMGFGLMNKIILQFPYNFWNSATYINRTSNLIRGEFRCMYSLHAQYNLSNENCNILVIFTTGNFAYEIETLTDQESIERVMKILRTLFESNEVLIPNPLKFLISRWSHDPFAYGSYSNFAVNATEQIVFDLSQECFLNRVHWAGEHTNEGSTIGCVDSAFESGQREAKKIIEKLNIVKAS</sequence>
<keyword evidence="2 4" id="KW-0560">Oxidoreductase</keyword>
<dbReference type="GO" id="GO:0008131">
    <property type="term" value="F:primary methylamine oxidase activity"/>
    <property type="evidence" value="ECO:0007669"/>
    <property type="project" value="UniProtKB-ARBA"/>
</dbReference>
<dbReference type="EC" id="1.4.3.-" evidence="4"/>